<dbReference type="InterPro" id="IPR015797">
    <property type="entry name" value="NUDIX_hydrolase-like_dom_sf"/>
</dbReference>
<organism evidence="5 6">
    <name type="scientific">Pseudoalteromonas agarivorans</name>
    <dbReference type="NCBI Taxonomy" id="176102"/>
    <lineage>
        <taxon>Bacteria</taxon>
        <taxon>Pseudomonadati</taxon>
        <taxon>Pseudomonadota</taxon>
        <taxon>Gammaproteobacteria</taxon>
        <taxon>Alteromonadales</taxon>
        <taxon>Pseudoalteromonadaceae</taxon>
        <taxon>Pseudoalteromonas</taxon>
    </lineage>
</organism>
<feature type="domain" description="Nudix hydrolase" evidence="4">
    <location>
        <begin position="21"/>
        <end position="158"/>
    </location>
</feature>
<dbReference type="Gene3D" id="3.90.79.10">
    <property type="entry name" value="Nucleoside Triphosphate Pyrophosphohydrolase"/>
    <property type="match status" value="1"/>
</dbReference>
<keyword evidence="2 3" id="KW-0378">Hydrolase</keyword>
<name>A0AAD0XBZ3_9GAMM</name>
<dbReference type="CDD" id="cd02883">
    <property type="entry name" value="NUDIX_Hydrolase"/>
    <property type="match status" value="1"/>
</dbReference>
<dbReference type="GO" id="GO:0016787">
    <property type="term" value="F:hydrolase activity"/>
    <property type="evidence" value="ECO:0007669"/>
    <property type="project" value="UniProtKB-KW"/>
</dbReference>
<protein>
    <submittedName>
        <fullName evidence="5">NUDIX domain-containing protein</fullName>
    </submittedName>
</protein>
<dbReference type="InterPro" id="IPR020476">
    <property type="entry name" value="Nudix_hydrolase"/>
</dbReference>
<dbReference type="InterPro" id="IPR000086">
    <property type="entry name" value="NUDIX_hydrolase_dom"/>
</dbReference>
<dbReference type="PRINTS" id="PR00502">
    <property type="entry name" value="NUDIXFAMILY"/>
</dbReference>
<evidence type="ECO:0000256" key="2">
    <source>
        <dbReference type="ARBA" id="ARBA00022801"/>
    </source>
</evidence>
<gene>
    <name evidence="5" type="ORF">D9T18_03415</name>
</gene>
<sequence>MQLLKTMVHPGINLNQGTQFTRRTGRAIVIKDAHILLMYTNRYEDYSLPGGGVDEGETLEQGLIRELSEETGAQNIQVIKPFGLYEEYRPWYKDDFDIIHIQSYCYLCDTDKELGKAQLEHYEQQNGMTPKWVNIYDAIAHNERTMNLSEKQGLSIIRETYLLKQIAQQLFN</sequence>
<evidence type="ECO:0000259" key="4">
    <source>
        <dbReference type="PROSITE" id="PS51462"/>
    </source>
</evidence>
<comment type="similarity">
    <text evidence="3">Belongs to the Nudix hydrolase family.</text>
</comment>
<reference evidence="5 6" key="1">
    <citation type="submission" date="2018-10" db="EMBL/GenBank/DDBJ databases">
        <title>Complete Genome Sequence and Transcriptomic Profiles of a Marine Bacterium, Pseudoalteromonas agarivorans Hao 2018.</title>
        <authorList>
            <person name="Hao L."/>
        </authorList>
    </citation>
    <scope>NUCLEOTIDE SEQUENCE [LARGE SCALE GENOMIC DNA]</scope>
    <source>
        <strain evidence="5 6">Hao 2018</strain>
    </source>
</reference>
<dbReference type="RefSeq" id="WP_121637055.1">
    <property type="nucleotide sequence ID" value="NZ_CP033065.1"/>
</dbReference>
<dbReference type="AlphaFoldDB" id="A0AAD0XBZ3"/>
<dbReference type="PANTHER" id="PTHR43046">
    <property type="entry name" value="GDP-MANNOSE MANNOSYL HYDROLASE"/>
    <property type="match status" value="1"/>
</dbReference>
<evidence type="ECO:0000256" key="1">
    <source>
        <dbReference type="ARBA" id="ARBA00001946"/>
    </source>
</evidence>
<dbReference type="Pfam" id="PF00293">
    <property type="entry name" value="NUDIX"/>
    <property type="match status" value="1"/>
</dbReference>
<dbReference type="PROSITE" id="PS00893">
    <property type="entry name" value="NUDIX_BOX"/>
    <property type="match status" value="1"/>
</dbReference>
<dbReference type="Proteomes" id="UP000279995">
    <property type="component" value="Chromosome I"/>
</dbReference>
<dbReference type="SUPFAM" id="SSF55811">
    <property type="entry name" value="Nudix"/>
    <property type="match status" value="1"/>
</dbReference>
<evidence type="ECO:0000313" key="5">
    <source>
        <dbReference type="EMBL" id="AYM85813.1"/>
    </source>
</evidence>
<evidence type="ECO:0000256" key="3">
    <source>
        <dbReference type="RuleBase" id="RU003476"/>
    </source>
</evidence>
<dbReference type="PROSITE" id="PS51462">
    <property type="entry name" value="NUDIX"/>
    <property type="match status" value="1"/>
</dbReference>
<proteinExistence type="inferred from homology"/>
<dbReference type="EMBL" id="CP033065">
    <property type="protein sequence ID" value="AYM85813.1"/>
    <property type="molecule type" value="Genomic_DNA"/>
</dbReference>
<dbReference type="PANTHER" id="PTHR43046:SF15">
    <property type="entry name" value="MUTT_NUDIX FAMILY PROTEIN"/>
    <property type="match status" value="1"/>
</dbReference>
<evidence type="ECO:0000313" key="6">
    <source>
        <dbReference type="Proteomes" id="UP000279995"/>
    </source>
</evidence>
<dbReference type="InterPro" id="IPR020084">
    <property type="entry name" value="NUDIX_hydrolase_CS"/>
</dbReference>
<comment type="cofactor">
    <cofactor evidence="1">
        <name>Mg(2+)</name>
        <dbReference type="ChEBI" id="CHEBI:18420"/>
    </cofactor>
</comment>
<accession>A0AAD0XBZ3</accession>